<feature type="transmembrane region" description="Helical" evidence="1">
    <location>
        <begin position="36"/>
        <end position="56"/>
    </location>
</feature>
<dbReference type="Proteomes" id="UP000238176">
    <property type="component" value="Unassembled WGS sequence"/>
</dbReference>
<keyword evidence="1" id="KW-1133">Transmembrane helix</keyword>
<proteinExistence type="predicted"/>
<evidence type="ECO:0000256" key="1">
    <source>
        <dbReference type="SAM" id="Phobius"/>
    </source>
</evidence>
<keyword evidence="4" id="KW-1185">Reference proteome</keyword>
<sequence length="103" mass="10427">MTMMIAILALAAGTYLIRLSGPLLRRRMTLSDHAEQVIRAGATVVLLALAVTAALLVDGGFAGWALPAGVLVGGVLAWRKAPLALVVVAAAATTALLRLAGVA</sequence>
<reference evidence="3 4" key="1">
    <citation type="submission" date="2018-03" db="EMBL/GenBank/DDBJ databases">
        <title>Genomic Encyclopedia of Type Strains, Phase III (KMG-III): the genomes of soil and plant-associated and newly described type strains.</title>
        <authorList>
            <person name="Whitman W."/>
        </authorList>
    </citation>
    <scope>NUCLEOTIDE SEQUENCE [LARGE SCALE GENOMIC DNA]</scope>
    <source>
        <strain evidence="3 4">CGMCC 4.7067</strain>
    </source>
</reference>
<comment type="caution">
    <text evidence="3">The sequence shown here is derived from an EMBL/GenBank/DDBJ whole genome shotgun (WGS) entry which is preliminary data.</text>
</comment>
<evidence type="ECO:0000259" key="2">
    <source>
        <dbReference type="PROSITE" id="PS50206"/>
    </source>
</evidence>
<dbReference type="RefSeq" id="WP_106362190.1">
    <property type="nucleotide sequence ID" value="NZ_PVTJ01000001.1"/>
</dbReference>
<evidence type="ECO:0000313" key="3">
    <source>
        <dbReference type="EMBL" id="PRY62142.1"/>
    </source>
</evidence>
<dbReference type="AlphaFoldDB" id="A0A2T0UW41"/>
<keyword evidence="1" id="KW-0472">Membrane</keyword>
<dbReference type="InterPro" id="IPR001763">
    <property type="entry name" value="Rhodanese-like_dom"/>
</dbReference>
<dbReference type="InterPro" id="IPR008407">
    <property type="entry name" value="Brnchd-chn_aa_trnsp_AzlD"/>
</dbReference>
<dbReference type="EMBL" id="PVTJ01000001">
    <property type="protein sequence ID" value="PRY62142.1"/>
    <property type="molecule type" value="Genomic_DNA"/>
</dbReference>
<gene>
    <name evidence="3" type="ORF">B0I28_101469</name>
</gene>
<organism evidence="3 4">
    <name type="scientific">Glycomyces artemisiae</name>
    <dbReference type="NCBI Taxonomy" id="1076443"/>
    <lineage>
        <taxon>Bacteria</taxon>
        <taxon>Bacillati</taxon>
        <taxon>Actinomycetota</taxon>
        <taxon>Actinomycetes</taxon>
        <taxon>Glycomycetales</taxon>
        <taxon>Glycomycetaceae</taxon>
        <taxon>Glycomyces</taxon>
    </lineage>
</organism>
<feature type="domain" description="Rhodanese" evidence="2">
    <location>
        <begin position="50"/>
        <end position="87"/>
    </location>
</feature>
<dbReference type="Pfam" id="PF05437">
    <property type="entry name" value="AzlD"/>
    <property type="match status" value="1"/>
</dbReference>
<evidence type="ECO:0000313" key="4">
    <source>
        <dbReference type="Proteomes" id="UP000238176"/>
    </source>
</evidence>
<dbReference type="PROSITE" id="PS50206">
    <property type="entry name" value="RHODANESE_3"/>
    <property type="match status" value="1"/>
</dbReference>
<protein>
    <submittedName>
        <fullName evidence="3">Branched-subunit amino acid transport protein AzlD</fullName>
    </submittedName>
</protein>
<name>A0A2T0UW41_9ACTN</name>
<feature type="transmembrane region" description="Helical" evidence="1">
    <location>
        <begin position="84"/>
        <end position="101"/>
    </location>
</feature>
<accession>A0A2T0UW41</accession>
<keyword evidence="1" id="KW-0812">Transmembrane</keyword>